<gene>
    <name evidence="2" type="ORF">E2C01_092910</name>
</gene>
<evidence type="ECO:0000313" key="3">
    <source>
        <dbReference type="Proteomes" id="UP000324222"/>
    </source>
</evidence>
<evidence type="ECO:0000313" key="2">
    <source>
        <dbReference type="EMBL" id="MPC97591.1"/>
    </source>
</evidence>
<dbReference type="AlphaFoldDB" id="A0A5B7JHP9"/>
<feature type="region of interest" description="Disordered" evidence="1">
    <location>
        <begin position="1"/>
        <end position="69"/>
    </location>
</feature>
<dbReference type="Proteomes" id="UP000324222">
    <property type="component" value="Unassembled WGS sequence"/>
</dbReference>
<proteinExistence type="predicted"/>
<reference evidence="2 3" key="1">
    <citation type="submission" date="2019-05" db="EMBL/GenBank/DDBJ databases">
        <title>Another draft genome of Portunus trituberculatus and its Hox gene families provides insights of decapod evolution.</title>
        <authorList>
            <person name="Jeong J.-H."/>
            <person name="Song I."/>
            <person name="Kim S."/>
            <person name="Choi T."/>
            <person name="Kim D."/>
            <person name="Ryu S."/>
            <person name="Kim W."/>
        </authorList>
    </citation>
    <scope>NUCLEOTIDE SEQUENCE [LARGE SCALE GENOMIC DNA]</scope>
    <source>
        <tissue evidence="2">Muscle</tissue>
    </source>
</reference>
<name>A0A5B7JHP9_PORTR</name>
<evidence type="ECO:0000256" key="1">
    <source>
        <dbReference type="SAM" id="MobiDB-lite"/>
    </source>
</evidence>
<accession>A0A5B7JHP9</accession>
<dbReference type="EMBL" id="VSRR010110620">
    <property type="protein sequence ID" value="MPC97591.1"/>
    <property type="molecule type" value="Genomic_DNA"/>
</dbReference>
<comment type="caution">
    <text evidence="2">The sequence shown here is derived from an EMBL/GenBank/DDBJ whole genome shotgun (WGS) entry which is preliminary data.</text>
</comment>
<keyword evidence="3" id="KW-1185">Reference proteome</keyword>
<sequence length="178" mass="18590">MQTPGLAVTTPTALPLHSDPESVLQPHSALDVGDPDTMCRVRGSPKAEGSAPSSSHHISSSSGSRESGVPWGTRLSISSLIAMFSLLRAATSPRSSRSSASISVSITATLTTHLPQSCPASHYNVSEHTEEFPQQHKALKDATTTATTTAAAAATSSITTIVPLLAIRHWPLRLTTNS</sequence>
<organism evidence="2 3">
    <name type="scientific">Portunus trituberculatus</name>
    <name type="common">Swimming crab</name>
    <name type="synonym">Neptunus trituberculatus</name>
    <dbReference type="NCBI Taxonomy" id="210409"/>
    <lineage>
        <taxon>Eukaryota</taxon>
        <taxon>Metazoa</taxon>
        <taxon>Ecdysozoa</taxon>
        <taxon>Arthropoda</taxon>
        <taxon>Crustacea</taxon>
        <taxon>Multicrustacea</taxon>
        <taxon>Malacostraca</taxon>
        <taxon>Eumalacostraca</taxon>
        <taxon>Eucarida</taxon>
        <taxon>Decapoda</taxon>
        <taxon>Pleocyemata</taxon>
        <taxon>Brachyura</taxon>
        <taxon>Eubrachyura</taxon>
        <taxon>Portunoidea</taxon>
        <taxon>Portunidae</taxon>
        <taxon>Portuninae</taxon>
        <taxon>Portunus</taxon>
    </lineage>
</organism>
<feature type="compositionally biased region" description="Low complexity" evidence="1">
    <location>
        <begin position="49"/>
        <end position="68"/>
    </location>
</feature>
<protein>
    <submittedName>
        <fullName evidence="2">Uncharacterized protein</fullName>
    </submittedName>
</protein>